<evidence type="ECO:0000256" key="3">
    <source>
        <dbReference type="ARBA" id="ARBA00022722"/>
    </source>
</evidence>
<dbReference type="AlphaFoldDB" id="D5E4Y9"/>
<proteinExistence type="inferred from homology"/>
<dbReference type="InterPro" id="IPR003029">
    <property type="entry name" value="S1_domain"/>
</dbReference>
<reference key="2">
    <citation type="submission" date="2010-03" db="EMBL/GenBank/DDBJ databases">
        <authorList>
            <person name="Ma Z."/>
            <person name="Wang X."/>
            <person name="Liu H."/>
        </authorList>
    </citation>
    <scope>NUCLEOTIDE SEQUENCE</scope>
    <source>
        <strain>MP145</strain>
    </source>
</reference>
<dbReference type="NCBIfam" id="TIGR00358">
    <property type="entry name" value="3_prime_RNase"/>
    <property type="match status" value="1"/>
</dbReference>
<evidence type="ECO:0000313" key="10">
    <source>
        <dbReference type="Proteomes" id="UP000001845"/>
    </source>
</evidence>
<evidence type="ECO:0000256" key="5">
    <source>
        <dbReference type="ARBA" id="ARBA00022839"/>
    </source>
</evidence>
<dbReference type="GO" id="GO:0008859">
    <property type="term" value="F:exoribonuclease II activity"/>
    <property type="evidence" value="ECO:0007669"/>
    <property type="project" value="UniProtKB-UniRule"/>
</dbReference>
<sequence>MNIKEELLKYLQSSNEVRSFLSIAKGLNIKPNKNKELTKVLQECQQNFLIFKNEKDEYFAPVFKEEIEGNISISNNGKFAFVDYNINEELNTKNSVFIIKNNFNGAIHNDLVVVKIFEDITRNKEQRLFGVVSKIKQRMTNQLIGFVKQKGIYVDFEPIDKKFKFNKYKIVGMKQQANLNDLVTVKIEEITKSFILVSIEKVITNDADTKLFIKAYLEGVNVPKIFPDSLESEVSLIPQNIDNENKENREDFTNDLIVTIDGDDTKDFDDAINVVKLDNGNYLLSVHIADVSYYVREGSKINEEALKRGTSIYLADKVIPMLPEALSNGICSLNPNEKRFVLSCIMEIDNSGKTVKTVIKQGIIDSKYRLTYKQVNDFYDTQVIKNEWFSSNPNLNSKEFGVDNLSKMLNEAKELSLILHKFKVNEGYIDFEIQEPKILFNEDGSVKDITFYPRGFSEELIEDFMVRANEEVAKYLSGHHFPAMYRVHEKPDEERLLSFRNVLSTLGVKVVLPIGQITPLIYSGIIEKIKEQRNDEFIKMLFLRTMQKAVYSGDNLGHFGLASQCYCHFTSPIRRYPDLVIHRILRELVLNKDISKKEELTNLVFSVSKANSASEQGAVEIERKVNDLLFSEYYKNKIGTVLKGQIVSVVKFGFFVEFENKTNALVHKSVLQDDTLEPNDTMTQLKGKNDTYTIGSYIDVVVAAVDLVDGKVDCVPQKFYQDFLNQKINRRAVEDKHFRKN</sequence>
<evidence type="ECO:0000256" key="6">
    <source>
        <dbReference type="ARBA" id="ARBA00022884"/>
    </source>
</evidence>
<dbReference type="InterPro" id="IPR004476">
    <property type="entry name" value="RNase_II/RNase_R"/>
</dbReference>
<dbReference type="InterPro" id="IPR050180">
    <property type="entry name" value="RNR_Ribonuclease"/>
</dbReference>
<dbReference type="eggNOG" id="COG0557">
    <property type="taxonomic scope" value="Bacteria"/>
</dbReference>
<organism evidence="9 10">
    <name type="scientific">Mycoplasma crocodyli (strain ATCC 51981 / MP145)</name>
    <dbReference type="NCBI Taxonomy" id="512564"/>
    <lineage>
        <taxon>Bacteria</taxon>
        <taxon>Bacillati</taxon>
        <taxon>Mycoplasmatota</taxon>
        <taxon>Mollicutes</taxon>
        <taxon>Mycoplasmataceae</taxon>
        <taxon>Mycoplasma</taxon>
    </lineage>
</organism>
<keyword evidence="10" id="KW-1185">Reference proteome</keyword>
<comment type="function">
    <text evidence="7">3'-5' exoribonuclease that releases 5'-nucleoside monophosphates and is involved in maturation of structured RNAs.</text>
</comment>
<dbReference type="GO" id="GO:0003723">
    <property type="term" value="F:RNA binding"/>
    <property type="evidence" value="ECO:0007669"/>
    <property type="project" value="UniProtKB-UniRule"/>
</dbReference>
<comment type="subcellular location">
    <subcellularLocation>
        <location evidence="7">Cytoplasm</location>
    </subcellularLocation>
</comment>
<dbReference type="InterPro" id="IPR012340">
    <property type="entry name" value="NA-bd_OB-fold"/>
</dbReference>
<dbReference type="NCBIfam" id="TIGR02063">
    <property type="entry name" value="RNase_R"/>
    <property type="match status" value="1"/>
</dbReference>
<dbReference type="Proteomes" id="UP000001845">
    <property type="component" value="Chromosome"/>
</dbReference>
<comment type="catalytic activity">
    <reaction evidence="1 7">
        <text>Exonucleolytic cleavage in the 3'- to 5'-direction to yield nucleoside 5'-phosphates.</text>
        <dbReference type="EC" id="3.1.13.1"/>
    </reaction>
</comment>
<dbReference type="OrthoDB" id="9764149at2"/>
<dbReference type="STRING" id="512564.MCRO_0161"/>
<dbReference type="GO" id="GO:0006402">
    <property type="term" value="P:mRNA catabolic process"/>
    <property type="evidence" value="ECO:0007669"/>
    <property type="project" value="TreeGrafter"/>
</dbReference>
<accession>D5E4Y9</accession>
<keyword evidence="6 7" id="KW-0694">RNA-binding</keyword>
<dbReference type="Pfam" id="PF00773">
    <property type="entry name" value="RNB"/>
    <property type="match status" value="1"/>
</dbReference>
<dbReference type="PANTHER" id="PTHR23355:SF9">
    <property type="entry name" value="DIS3-LIKE EXONUCLEASE 2"/>
    <property type="match status" value="1"/>
</dbReference>
<dbReference type="HAMAP" id="MF_01895">
    <property type="entry name" value="RNase_R"/>
    <property type="match status" value="1"/>
</dbReference>
<dbReference type="SMART" id="SM00955">
    <property type="entry name" value="RNB"/>
    <property type="match status" value="1"/>
</dbReference>
<keyword evidence="5 7" id="KW-0269">Exonuclease</keyword>
<feature type="domain" description="S1 motif" evidence="8">
    <location>
        <begin position="639"/>
        <end position="717"/>
    </location>
</feature>
<reference evidence="9 10" key="3">
    <citation type="journal article" date="2011" name="J. Bacteriol.">
        <title>Genome sequences of Mycoplasma alligatoris A21JP2T and Mycoplasma crocodyli MP145T.</title>
        <authorList>
            <person name="Brown D.R."/>
            <person name="Farmerie W.G."/>
            <person name="May M."/>
            <person name="Benders G.A."/>
            <person name="Durkin A.S."/>
            <person name="Hlavinka K."/>
            <person name="Hostetler J."/>
            <person name="Jackson J."/>
            <person name="Johnson J."/>
            <person name="Miller R.H."/>
            <person name="Paralanov V."/>
            <person name="Radune D."/>
            <person name="Szczypinski B."/>
            <person name="Glass J.I."/>
        </authorList>
    </citation>
    <scope>NUCLEOTIDE SEQUENCE [LARGE SCALE GENOMIC DNA]</scope>
    <source>
        <strain evidence="10">ATCC 51981 / MP145</strain>
    </source>
</reference>
<dbReference type="PANTHER" id="PTHR23355">
    <property type="entry name" value="RIBONUCLEASE"/>
    <property type="match status" value="1"/>
</dbReference>
<evidence type="ECO:0000256" key="1">
    <source>
        <dbReference type="ARBA" id="ARBA00001849"/>
    </source>
</evidence>
<keyword evidence="4 7" id="KW-0378">Hydrolase</keyword>
<dbReference type="Pfam" id="PF00575">
    <property type="entry name" value="S1"/>
    <property type="match status" value="1"/>
</dbReference>
<dbReference type="HOGENOM" id="CLU_002333_7_0_14"/>
<dbReference type="SMART" id="SM00316">
    <property type="entry name" value="S1"/>
    <property type="match status" value="1"/>
</dbReference>
<dbReference type="KEGG" id="mcd:MCRO_0161"/>
<evidence type="ECO:0000256" key="2">
    <source>
        <dbReference type="ARBA" id="ARBA00022490"/>
    </source>
</evidence>
<dbReference type="PROSITE" id="PS50126">
    <property type="entry name" value="S1"/>
    <property type="match status" value="1"/>
</dbReference>
<dbReference type="Gene3D" id="2.40.50.140">
    <property type="entry name" value="Nucleic acid-binding proteins"/>
    <property type="match status" value="1"/>
</dbReference>
<dbReference type="RefSeq" id="WP_013054570.1">
    <property type="nucleotide sequence ID" value="NC_014014.1"/>
</dbReference>
<dbReference type="EC" id="3.1.13.1" evidence="7"/>
<evidence type="ECO:0000256" key="4">
    <source>
        <dbReference type="ARBA" id="ARBA00022801"/>
    </source>
</evidence>
<keyword evidence="2 7" id="KW-0963">Cytoplasm</keyword>
<dbReference type="SUPFAM" id="SSF50249">
    <property type="entry name" value="Nucleic acid-binding proteins"/>
    <property type="match status" value="2"/>
</dbReference>
<comment type="similarity">
    <text evidence="7">Belongs to the RNR ribonuclease family. RNase R subfamily.</text>
</comment>
<dbReference type="EMBL" id="CP001991">
    <property type="protein sequence ID" value="ADE19794.1"/>
    <property type="molecule type" value="Genomic_DNA"/>
</dbReference>
<evidence type="ECO:0000256" key="7">
    <source>
        <dbReference type="HAMAP-Rule" id="MF_01895"/>
    </source>
</evidence>
<reference evidence="10" key="1">
    <citation type="submission" date="2010-03" db="EMBL/GenBank/DDBJ databases">
        <title>The complete genome of Mycoplasma crocodyli MP145.</title>
        <authorList>
            <person name="Glass J.I."/>
            <person name="Durkin A.S."/>
            <person name="Hostetler J."/>
            <person name="Jackson J."/>
            <person name="Johnson J."/>
            <person name="May M.A."/>
            <person name="Paralanov V."/>
            <person name="Radune D."/>
            <person name="Szczypinski B."/>
            <person name="Brown D.R."/>
        </authorList>
    </citation>
    <scope>NUCLEOTIDE SEQUENCE [LARGE SCALE GENOMIC DNA]</scope>
    <source>
        <strain evidence="10">ATCC 51981 / MP145</strain>
    </source>
</reference>
<name>D5E4Y9_MYCCM</name>
<evidence type="ECO:0000313" key="9">
    <source>
        <dbReference type="EMBL" id="ADE19794.1"/>
    </source>
</evidence>
<evidence type="ECO:0000259" key="8">
    <source>
        <dbReference type="PROSITE" id="PS50126"/>
    </source>
</evidence>
<protein>
    <recommendedName>
        <fullName evidence="7">Ribonuclease R</fullName>
        <shortName evidence="7">RNase R</shortName>
        <ecNumber evidence="7">3.1.13.1</ecNumber>
    </recommendedName>
</protein>
<dbReference type="GO" id="GO:0005829">
    <property type="term" value="C:cytosol"/>
    <property type="evidence" value="ECO:0007669"/>
    <property type="project" value="TreeGrafter"/>
</dbReference>
<keyword evidence="3 7" id="KW-0540">Nuclease</keyword>
<gene>
    <name evidence="9" type="primary">vacB</name>
    <name evidence="7" type="synonym">rnr</name>
    <name evidence="9" type="ordered locus">MCRO_0161</name>
</gene>
<dbReference type="InterPro" id="IPR001900">
    <property type="entry name" value="RNase_II/R"/>
</dbReference>
<dbReference type="InterPro" id="IPR011805">
    <property type="entry name" value="RNase_R"/>
</dbReference>